<dbReference type="InterPro" id="IPR006843">
    <property type="entry name" value="PAP/fibrillin_dom"/>
</dbReference>
<dbReference type="PANTHER" id="PTHR31906">
    <property type="entry name" value="PLASTID-LIPID-ASSOCIATED PROTEIN 4, CHLOROPLASTIC-RELATED"/>
    <property type="match status" value="1"/>
</dbReference>
<reference evidence="4" key="1">
    <citation type="submission" date="2024-02" db="EMBL/GenBank/DDBJ databases">
        <authorList>
            <consortium name="ELIXIR-Norway"/>
            <consortium name="Elixir Norway"/>
        </authorList>
    </citation>
    <scope>NUCLEOTIDE SEQUENCE</scope>
</reference>
<evidence type="ECO:0000256" key="2">
    <source>
        <dbReference type="ARBA" id="ARBA00022640"/>
    </source>
</evidence>
<accession>A0ABP0VRX5</accession>
<organism evidence="4 5">
    <name type="scientific">Sphagnum jensenii</name>
    <dbReference type="NCBI Taxonomy" id="128206"/>
    <lineage>
        <taxon>Eukaryota</taxon>
        <taxon>Viridiplantae</taxon>
        <taxon>Streptophyta</taxon>
        <taxon>Embryophyta</taxon>
        <taxon>Bryophyta</taxon>
        <taxon>Sphagnophytina</taxon>
        <taxon>Sphagnopsida</taxon>
        <taxon>Sphagnales</taxon>
        <taxon>Sphagnaceae</taxon>
        <taxon>Sphagnum</taxon>
    </lineage>
</organism>
<feature type="domain" description="Plastid lipid-associated protein/fibrillin conserved" evidence="3">
    <location>
        <begin position="97"/>
        <end position="255"/>
    </location>
</feature>
<dbReference type="Proteomes" id="UP001497444">
    <property type="component" value="Chromosome 10"/>
</dbReference>
<protein>
    <recommendedName>
        <fullName evidence="3">Plastid lipid-associated protein/fibrillin conserved domain-containing protein</fullName>
    </recommendedName>
</protein>
<evidence type="ECO:0000259" key="3">
    <source>
        <dbReference type="Pfam" id="PF04755"/>
    </source>
</evidence>
<comment type="subcellular location">
    <subcellularLocation>
        <location evidence="1">Plastid</location>
    </subcellularLocation>
</comment>
<evidence type="ECO:0000313" key="5">
    <source>
        <dbReference type="Proteomes" id="UP001497444"/>
    </source>
</evidence>
<gene>
    <name evidence="4" type="ORF">CSSPJE1EN1_LOCUS2703</name>
</gene>
<keyword evidence="2" id="KW-0934">Plastid</keyword>
<keyword evidence="5" id="KW-1185">Reference proteome</keyword>
<dbReference type="Pfam" id="PF04755">
    <property type="entry name" value="PAP_fibrillin"/>
    <property type="match status" value="1"/>
</dbReference>
<dbReference type="EMBL" id="OZ020105">
    <property type="protein sequence ID" value="CAK9257225.1"/>
    <property type="molecule type" value="Genomic_DNA"/>
</dbReference>
<name>A0ABP0VRX5_9BRYO</name>
<sequence>MMLKSQAHSMNTNSPKPLQKNKCALWGVPTQQSLGPTKPTLLGILKNLSTTFIWKDGFGGPHGLIRTMLRDVSSKWALMSYTALFSFLEKRKDKEVVKRELLAAIQPLDRGAQATADDLANIDKIARELESLNPTKEPLKLSLLNGKWRLVYTTSESVLRKQWPKILRPNGPIYQAINTDTLRAQNLETWPFFNQVTANLSPLTAKKVAVNFDYFKIGGLISVKMPERARGELEITYLDDEVRVSRGDKGSLFVLLMDDPTYRVPT</sequence>
<evidence type="ECO:0000256" key="1">
    <source>
        <dbReference type="ARBA" id="ARBA00004474"/>
    </source>
</evidence>
<proteinExistence type="predicted"/>
<dbReference type="InterPro" id="IPR039633">
    <property type="entry name" value="PAP"/>
</dbReference>
<evidence type="ECO:0000313" key="4">
    <source>
        <dbReference type="EMBL" id="CAK9257225.1"/>
    </source>
</evidence>